<feature type="chain" id="PRO_5013134467" evidence="2">
    <location>
        <begin position="21"/>
        <end position="181"/>
    </location>
</feature>
<feature type="signal peptide" evidence="2">
    <location>
        <begin position="1"/>
        <end position="20"/>
    </location>
</feature>
<gene>
    <name evidence="3" type="ORF">BOH66_03445</name>
</gene>
<protein>
    <submittedName>
        <fullName evidence="3">Uncharacterized protein</fullName>
    </submittedName>
</protein>
<evidence type="ECO:0000313" key="4">
    <source>
        <dbReference type="Proteomes" id="UP000187185"/>
    </source>
</evidence>
<keyword evidence="2" id="KW-0732">Signal</keyword>
<dbReference type="Proteomes" id="UP000187185">
    <property type="component" value="Chromosome"/>
</dbReference>
<dbReference type="KEGG" id="maur:BOH66_03445"/>
<organism evidence="3 4">
    <name type="scientific">Microbacterium aurum</name>
    <dbReference type="NCBI Taxonomy" id="36805"/>
    <lineage>
        <taxon>Bacteria</taxon>
        <taxon>Bacillati</taxon>
        <taxon>Actinomycetota</taxon>
        <taxon>Actinomycetes</taxon>
        <taxon>Micrococcales</taxon>
        <taxon>Microbacteriaceae</taxon>
        <taxon>Microbacterium</taxon>
    </lineage>
</organism>
<name>A0A1P8U5R2_9MICO</name>
<keyword evidence="4" id="KW-1185">Reference proteome</keyword>
<reference evidence="3 4" key="1">
    <citation type="submission" date="2016-12" db="EMBL/GenBank/DDBJ databases">
        <title>Complete genome sequence of Microbacterium aurum KACC 15219.</title>
        <authorList>
            <person name="Jung Y."/>
            <person name="Shin J.-H."/>
            <person name="Lee Y.-J."/>
            <person name="Yi H."/>
            <person name="Bahn Y.-S."/>
            <person name="Kim J.F."/>
            <person name="Lee D.-W."/>
        </authorList>
    </citation>
    <scope>NUCLEOTIDE SEQUENCE [LARGE SCALE GENOMIC DNA]</scope>
    <source>
        <strain evidence="3 4">KACC 15219</strain>
    </source>
</reference>
<evidence type="ECO:0000313" key="3">
    <source>
        <dbReference type="EMBL" id="APZ33436.1"/>
    </source>
</evidence>
<dbReference type="AlphaFoldDB" id="A0A1P8U5R2"/>
<dbReference type="STRING" id="36805.BOH66_03445"/>
<proteinExistence type="predicted"/>
<evidence type="ECO:0000256" key="2">
    <source>
        <dbReference type="SAM" id="SignalP"/>
    </source>
</evidence>
<evidence type="ECO:0000256" key="1">
    <source>
        <dbReference type="SAM" id="MobiDB-lite"/>
    </source>
</evidence>
<feature type="region of interest" description="Disordered" evidence="1">
    <location>
        <begin position="19"/>
        <end position="40"/>
    </location>
</feature>
<sequence length="181" mass="17715">MAGVVLLSLSVTGCATTAAAGGEGATEPSGSASAHPTGDAAARAQAQAWLDAAALPPGAVPADAAVAAFTSYTGWPCGPIEEREAFWSIPGATVTGTANWLRENPTADLLSTAVAAIPEDPAITSAAVGFIPEMDAQEGVVYTIVKTDDGVAVRAEIAALTASATCPTPPGGGTWGPPGQG</sequence>
<dbReference type="EMBL" id="CP018762">
    <property type="protein sequence ID" value="APZ33436.1"/>
    <property type="molecule type" value="Genomic_DNA"/>
</dbReference>
<accession>A0A1P8U5R2</accession>